<feature type="non-terminal residue" evidence="1">
    <location>
        <position position="1"/>
    </location>
</feature>
<dbReference type="AlphaFoldDB" id="A0A1E3P469"/>
<dbReference type="Gene3D" id="3.30.450.150">
    <property type="entry name" value="Haem-degrading domain"/>
    <property type="match status" value="1"/>
</dbReference>
<name>A0A1E3P469_WICAA</name>
<dbReference type="InterPro" id="IPR038084">
    <property type="entry name" value="PduO/GlcC-like_sf"/>
</dbReference>
<dbReference type="OrthoDB" id="2209940at2759"/>
<dbReference type="GO" id="GO:0072380">
    <property type="term" value="C:TRC complex"/>
    <property type="evidence" value="ECO:0007669"/>
    <property type="project" value="EnsemblFungi"/>
</dbReference>
<evidence type="ECO:0000313" key="1">
    <source>
        <dbReference type="EMBL" id="ODQ59677.1"/>
    </source>
</evidence>
<keyword evidence="2" id="KW-1185">Reference proteome</keyword>
<sequence length="133" mass="15018">FSCDTAFKLGLKAREIAETEFPSRPVVIDITLTTGATLFRTVLNEIQPDNEEWVKMKRNTVIRFNASSYRFGQRFKKLGRTLKDKALDPTVYTVYGGGFPIRVEGSKDFITAVITVSGLKDHEDHYIGQKAVE</sequence>
<dbReference type="InterPro" id="IPR005624">
    <property type="entry name" value="PduO/GlcC-like"/>
</dbReference>
<dbReference type="EMBL" id="KV454210">
    <property type="protein sequence ID" value="ODQ59677.1"/>
    <property type="molecule type" value="Genomic_DNA"/>
</dbReference>
<reference evidence="1 2" key="1">
    <citation type="journal article" date="2016" name="Proc. Natl. Acad. Sci. U.S.A.">
        <title>Comparative genomics of biotechnologically important yeasts.</title>
        <authorList>
            <person name="Riley R."/>
            <person name="Haridas S."/>
            <person name="Wolfe K.H."/>
            <person name="Lopes M.R."/>
            <person name="Hittinger C.T."/>
            <person name="Goeker M."/>
            <person name="Salamov A.A."/>
            <person name="Wisecaver J.H."/>
            <person name="Long T.M."/>
            <person name="Calvey C.H."/>
            <person name="Aerts A.L."/>
            <person name="Barry K.W."/>
            <person name="Choi C."/>
            <person name="Clum A."/>
            <person name="Coughlan A.Y."/>
            <person name="Deshpande S."/>
            <person name="Douglass A.P."/>
            <person name="Hanson S.J."/>
            <person name="Klenk H.-P."/>
            <person name="LaButti K.M."/>
            <person name="Lapidus A."/>
            <person name="Lindquist E.A."/>
            <person name="Lipzen A.M."/>
            <person name="Meier-Kolthoff J.P."/>
            <person name="Ohm R.A."/>
            <person name="Otillar R.P."/>
            <person name="Pangilinan J.L."/>
            <person name="Peng Y."/>
            <person name="Rokas A."/>
            <person name="Rosa C.A."/>
            <person name="Scheuner C."/>
            <person name="Sibirny A.A."/>
            <person name="Slot J.C."/>
            <person name="Stielow J.B."/>
            <person name="Sun H."/>
            <person name="Kurtzman C.P."/>
            <person name="Blackwell M."/>
            <person name="Grigoriev I.V."/>
            <person name="Jeffries T.W."/>
        </authorList>
    </citation>
    <scope>NUCLEOTIDE SEQUENCE [LARGE SCALE GENOMIC DNA]</scope>
    <source>
        <strain evidence="2">ATCC 58044 / CBS 1984 / NCYC 433 / NRRL Y-366-8</strain>
    </source>
</reference>
<dbReference type="GeneID" id="30197784"/>
<dbReference type="InterPro" id="IPR010371">
    <property type="entry name" value="YBR137W-like"/>
</dbReference>
<protein>
    <submittedName>
        <fullName evidence="1">Uncharacterized protein</fullName>
    </submittedName>
</protein>
<proteinExistence type="predicted"/>
<accession>A0A1E3P469</accession>
<feature type="non-terminal residue" evidence="1">
    <location>
        <position position="133"/>
    </location>
</feature>
<evidence type="ECO:0000313" key="2">
    <source>
        <dbReference type="Proteomes" id="UP000094112"/>
    </source>
</evidence>
<dbReference type="Pfam" id="PF03928">
    <property type="entry name" value="HbpS-like"/>
    <property type="match status" value="1"/>
</dbReference>
<dbReference type="RefSeq" id="XP_019038884.1">
    <property type="nucleotide sequence ID" value="XM_019180538.1"/>
</dbReference>
<dbReference type="STRING" id="683960.A0A1E3P469"/>
<dbReference type="PANTHER" id="PTHR28255">
    <property type="match status" value="1"/>
</dbReference>
<dbReference type="GO" id="GO:0006620">
    <property type="term" value="P:post-translational protein targeting to endoplasmic reticulum membrane"/>
    <property type="evidence" value="ECO:0007669"/>
    <property type="project" value="EnsemblFungi"/>
</dbReference>
<dbReference type="SUPFAM" id="SSF143744">
    <property type="entry name" value="GlcG-like"/>
    <property type="match status" value="1"/>
</dbReference>
<organism evidence="1 2">
    <name type="scientific">Wickerhamomyces anomalus (strain ATCC 58044 / CBS 1984 / NCYC 433 / NRRL Y-366-8)</name>
    <name type="common">Yeast</name>
    <name type="synonym">Hansenula anomala</name>
    <dbReference type="NCBI Taxonomy" id="683960"/>
    <lineage>
        <taxon>Eukaryota</taxon>
        <taxon>Fungi</taxon>
        <taxon>Dikarya</taxon>
        <taxon>Ascomycota</taxon>
        <taxon>Saccharomycotina</taxon>
        <taxon>Saccharomycetes</taxon>
        <taxon>Phaffomycetales</taxon>
        <taxon>Wickerhamomycetaceae</taxon>
        <taxon>Wickerhamomyces</taxon>
    </lineage>
</organism>
<dbReference type="Proteomes" id="UP000094112">
    <property type="component" value="Unassembled WGS sequence"/>
</dbReference>
<gene>
    <name evidence="1" type="ORF">WICANDRAFT_12607</name>
</gene>
<dbReference type="PANTHER" id="PTHR28255:SF1">
    <property type="entry name" value="UPF0303 PROTEIN YBR137W"/>
    <property type="match status" value="1"/>
</dbReference>